<dbReference type="PANTHER" id="PTHR43298:SF2">
    <property type="entry name" value="FMN_FAD EXPORTER YEEO-RELATED"/>
    <property type="match status" value="1"/>
</dbReference>
<comment type="subcellular location">
    <subcellularLocation>
        <location evidence="2">Cell membrane</location>
        <topology evidence="2">Multi-pass membrane protein</topology>
    </subcellularLocation>
</comment>
<evidence type="ECO:0000256" key="7">
    <source>
        <dbReference type="ARBA" id="ARBA00022475"/>
    </source>
</evidence>
<keyword evidence="6" id="KW-0050">Antiport</keyword>
<feature type="transmembrane region" description="Helical" evidence="13">
    <location>
        <begin position="238"/>
        <end position="268"/>
    </location>
</feature>
<feature type="transmembrane region" description="Helical" evidence="13">
    <location>
        <begin position="55"/>
        <end position="77"/>
    </location>
</feature>
<evidence type="ECO:0000256" key="8">
    <source>
        <dbReference type="ARBA" id="ARBA00022692"/>
    </source>
</evidence>
<dbReference type="PANTHER" id="PTHR43298">
    <property type="entry name" value="MULTIDRUG RESISTANCE PROTEIN NORM-RELATED"/>
    <property type="match status" value="1"/>
</dbReference>
<dbReference type="EMBL" id="QXHD01000004">
    <property type="protein sequence ID" value="NEZ55363.1"/>
    <property type="molecule type" value="Genomic_DNA"/>
</dbReference>
<dbReference type="NCBIfam" id="TIGR00797">
    <property type="entry name" value="matE"/>
    <property type="match status" value="1"/>
</dbReference>
<sequence>MAIILSSSVRTEVRSLFKLAIPLVSAQMAQAATGFVDTVMMGHLGWKVLAAGGLASFTFQVVLNTLSGVVMGVSPLVAEAYGAGCKARIEQVTRQGLWLTVGVSVLAMWALSQANTLMLWLRQTPETVTLASSYLDFILWGLFPAVGFAMLRGVVSGLSQARMIMVIVIGGTLFNIMANYVLGFGKFGFPRMELAGLALASALSWWGMFAALIIYLLKHPELRAYRLFQKWYRLRIDLLKVLLVVGAPIGVSIFFEYGLVLAITYLMGILGTDVLAAHQIALQTGLMVFMIPLGMSFATTARVGQWFGRRDLKGTERAERTSIGIIFVTAVLVASALIIFREPIIGLYIDVSEPENREVLQLAVPMLIVVAIGHIFDAVQKTTLGALYGLQDTHIPAIVGIAAFLCVGLLSGYMLGFIVGFGGVGLWSGYYLGSITAAAIYIWRFKRLVTKKASKTTVA</sequence>
<dbReference type="Pfam" id="PF01554">
    <property type="entry name" value="MatE"/>
    <property type="match status" value="2"/>
</dbReference>
<reference evidence="14 15" key="1">
    <citation type="journal article" date="2020" name="Microb. Ecol.">
        <title>Ecogenomics of the Marine Benthic Filamentous Cyanobacterium Adonisia.</title>
        <authorList>
            <person name="Walter J.M."/>
            <person name="Coutinho F.H."/>
            <person name="Leomil L."/>
            <person name="Hargreaves P.I."/>
            <person name="Campeao M.E."/>
            <person name="Vieira V.V."/>
            <person name="Silva B.S."/>
            <person name="Fistarol G.O."/>
            <person name="Salomon P.S."/>
            <person name="Sawabe T."/>
            <person name="Mino S."/>
            <person name="Hosokawa M."/>
            <person name="Miyashita H."/>
            <person name="Maruyama F."/>
            <person name="van Verk M.C."/>
            <person name="Dutilh B.E."/>
            <person name="Thompson C.C."/>
            <person name="Thompson F.L."/>
        </authorList>
    </citation>
    <scope>NUCLEOTIDE SEQUENCE [LARGE SCALE GENOMIC DNA]</scope>
    <source>
        <strain evidence="14 15">CCMR0081</strain>
    </source>
</reference>
<keyword evidence="5" id="KW-0813">Transport</keyword>
<keyword evidence="11 13" id="KW-0472">Membrane</keyword>
<evidence type="ECO:0000256" key="2">
    <source>
        <dbReference type="ARBA" id="ARBA00004651"/>
    </source>
</evidence>
<keyword evidence="8 13" id="KW-0812">Transmembrane</keyword>
<keyword evidence="7" id="KW-1003">Cell membrane</keyword>
<evidence type="ECO:0000256" key="4">
    <source>
        <dbReference type="ARBA" id="ARBA00020268"/>
    </source>
</evidence>
<feature type="transmembrane region" description="Helical" evidence="13">
    <location>
        <begin position="397"/>
        <end position="421"/>
    </location>
</feature>
<feature type="transmembrane region" description="Helical" evidence="13">
    <location>
        <begin position="427"/>
        <end position="445"/>
    </location>
</feature>
<dbReference type="AlphaFoldDB" id="A0A6M0RHL9"/>
<organism evidence="14 15">
    <name type="scientific">Adonisia turfae CCMR0081</name>
    <dbReference type="NCBI Taxonomy" id="2292702"/>
    <lineage>
        <taxon>Bacteria</taxon>
        <taxon>Bacillati</taxon>
        <taxon>Cyanobacteriota</taxon>
        <taxon>Adonisia</taxon>
        <taxon>Adonisia turfae</taxon>
    </lineage>
</organism>
<dbReference type="InterPro" id="IPR048279">
    <property type="entry name" value="MdtK-like"/>
</dbReference>
<feature type="transmembrane region" description="Helical" evidence="13">
    <location>
        <begin position="133"/>
        <end position="151"/>
    </location>
</feature>
<dbReference type="InterPro" id="IPR002528">
    <property type="entry name" value="MATE_fam"/>
</dbReference>
<dbReference type="RefSeq" id="WP_163697178.1">
    <property type="nucleotide sequence ID" value="NZ_QXHD01000004.1"/>
</dbReference>
<feature type="transmembrane region" description="Helical" evidence="13">
    <location>
        <begin position="359"/>
        <end position="376"/>
    </location>
</feature>
<evidence type="ECO:0000256" key="5">
    <source>
        <dbReference type="ARBA" id="ARBA00022448"/>
    </source>
</evidence>
<dbReference type="GO" id="GO:0042910">
    <property type="term" value="F:xenobiotic transmembrane transporter activity"/>
    <property type="evidence" value="ECO:0007669"/>
    <property type="project" value="InterPro"/>
</dbReference>
<evidence type="ECO:0000313" key="15">
    <source>
        <dbReference type="Proteomes" id="UP000481033"/>
    </source>
</evidence>
<feature type="transmembrane region" description="Helical" evidence="13">
    <location>
        <begin position="322"/>
        <end position="339"/>
    </location>
</feature>
<keyword evidence="9 13" id="KW-1133">Transmembrane helix</keyword>
<evidence type="ECO:0000256" key="10">
    <source>
        <dbReference type="ARBA" id="ARBA00023065"/>
    </source>
</evidence>
<comment type="similarity">
    <text evidence="3">Belongs to the multi antimicrobial extrusion (MATE) (TC 2.A.66.1) family.</text>
</comment>
<feature type="transmembrane region" description="Helical" evidence="13">
    <location>
        <begin position="194"/>
        <end position="217"/>
    </location>
</feature>
<feature type="transmembrane region" description="Helical" evidence="13">
    <location>
        <begin position="280"/>
        <end position="301"/>
    </location>
</feature>
<comment type="function">
    <text evidence="1">Multidrug efflux pump.</text>
</comment>
<dbReference type="CDD" id="cd13131">
    <property type="entry name" value="MATE_NorM_like"/>
    <property type="match status" value="1"/>
</dbReference>
<evidence type="ECO:0000313" key="14">
    <source>
        <dbReference type="EMBL" id="NEZ55363.1"/>
    </source>
</evidence>
<evidence type="ECO:0000256" key="3">
    <source>
        <dbReference type="ARBA" id="ARBA00010199"/>
    </source>
</evidence>
<dbReference type="GO" id="GO:0005886">
    <property type="term" value="C:plasma membrane"/>
    <property type="evidence" value="ECO:0007669"/>
    <property type="project" value="UniProtKB-SubCell"/>
</dbReference>
<dbReference type="Proteomes" id="UP000481033">
    <property type="component" value="Unassembled WGS sequence"/>
</dbReference>
<name>A0A6M0RHL9_9CYAN</name>
<dbReference type="GO" id="GO:0015297">
    <property type="term" value="F:antiporter activity"/>
    <property type="evidence" value="ECO:0007669"/>
    <property type="project" value="UniProtKB-KW"/>
</dbReference>
<evidence type="ECO:0000256" key="11">
    <source>
        <dbReference type="ARBA" id="ARBA00023136"/>
    </source>
</evidence>
<evidence type="ECO:0000256" key="6">
    <source>
        <dbReference type="ARBA" id="ARBA00022449"/>
    </source>
</evidence>
<keyword evidence="10" id="KW-0406">Ion transport</keyword>
<protein>
    <recommendedName>
        <fullName evidence="4">Probable multidrug resistance protein NorM</fullName>
    </recommendedName>
    <alternativeName>
        <fullName evidence="12">Multidrug-efflux transporter</fullName>
    </alternativeName>
</protein>
<feature type="transmembrane region" description="Helical" evidence="13">
    <location>
        <begin position="97"/>
        <end position="121"/>
    </location>
</feature>
<evidence type="ECO:0000256" key="12">
    <source>
        <dbReference type="ARBA" id="ARBA00031636"/>
    </source>
</evidence>
<comment type="caution">
    <text evidence="14">The sequence shown here is derived from an EMBL/GenBank/DDBJ whole genome shotgun (WGS) entry which is preliminary data.</text>
</comment>
<dbReference type="GO" id="GO:0006811">
    <property type="term" value="P:monoatomic ion transport"/>
    <property type="evidence" value="ECO:0007669"/>
    <property type="project" value="UniProtKB-KW"/>
</dbReference>
<dbReference type="PIRSF" id="PIRSF006603">
    <property type="entry name" value="DinF"/>
    <property type="match status" value="1"/>
</dbReference>
<keyword evidence="15" id="KW-1185">Reference proteome</keyword>
<accession>A0A6M0RHL9</accession>
<evidence type="ECO:0000256" key="13">
    <source>
        <dbReference type="SAM" id="Phobius"/>
    </source>
</evidence>
<gene>
    <name evidence="14" type="ORF">DXZ20_06665</name>
</gene>
<proteinExistence type="inferred from homology"/>
<feature type="transmembrane region" description="Helical" evidence="13">
    <location>
        <begin position="163"/>
        <end position="182"/>
    </location>
</feature>
<evidence type="ECO:0000256" key="9">
    <source>
        <dbReference type="ARBA" id="ARBA00022989"/>
    </source>
</evidence>
<evidence type="ECO:0000256" key="1">
    <source>
        <dbReference type="ARBA" id="ARBA00003408"/>
    </source>
</evidence>
<dbReference type="InterPro" id="IPR050222">
    <property type="entry name" value="MATE_MdtK"/>
</dbReference>